<evidence type="ECO:0000313" key="2">
    <source>
        <dbReference type="Proteomes" id="UP001595699"/>
    </source>
</evidence>
<proteinExistence type="predicted"/>
<evidence type="ECO:0000313" key="1">
    <source>
        <dbReference type="EMBL" id="MFC3761234.1"/>
    </source>
</evidence>
<keyword evidence="2" id="KW-1185">Reference proteome</keyword>
<accession>A0ABV7YA34</accession>
<dbReference type="Proteomes" id="UP001595699">
    <property type="component" value="Unassembled WGS sequence"/>
</dbReference>
<evidence type="ECO:0008006" key="3">
    <source>
        <dbReference type="Google" id="ProtNLM"/>
    </source>
</evidence>
<organism evidence="1 2">
    <name type="scientific">Tenggerimyces flavus</name>
    <dbReference type="NCBI Taxonomy" id="1708749"/>
    <lineage>
        <taxon>Bacteria</taxon>
        <taxon>Bacillati</taxon>
        <taxon>Actinomycetota</taxon>
        <taxon>Actinomycetes</taxon>
        <taxon>Propionibacteriales</taxon>
        <taxon>Nocardioidaceae</taxon>
        <taxon>Tenggerimyces</taxon>
    </lineage>
</organism>
<name>A0ABV7YA34_9ACTN</name>
<reference evidence="2" key="1">
    <citation type="journal article" date="2019" name="Int. J. Syst. Evol. Microbiol.">
        <title>The Global Catalogue of Microorganisms (GCM) 10K type strain sequencing project: providing services to taxonomists for standard genome sequencing and annotation.</title>
        <authorList>
            <consortium name="The Broad Institute Genomics Platform"/>
            <consortium name="The Broad Institute Genome Sequencing Center for Infectious Disease"/>
            <person name="Wu L."/>
            <person name="Ma J."/>
        </authorList>
    </citation>
    <scope>NUCLEOTIDE SEQUENCE [LARGE SCALE GENOMIC DNA]</scope>
    <source>
        <strain evidence="2">CGMCC 4.7241</strain>
    </source>
</reference>
<comment type="caution">
    <text evidence="1">The sequence shown here is derived from an EMBL/GenBank/DDBJ whole genome shotgun (WGS) entry which is preliminary data.</text>
</comment>
<protein>
    <recommendedName>
        <fullName evidence="3">Aminoglycoside phosphotransferase domain-containing protein</fullName>
    </recommendedName>
</protein>
<dbReference type="RefSeq" id="WP_205117447.1">
    <property type="nucleotide sequence ID" value="NZ_JAFBCM010000001.1"/>
</dbReference>
<sequence>MTDVSEDLRRLVTQLWGGGLAADRLAIGWDAKVSPGWTVAERYAIAPNRSRARFLIPRTSPRVTAATLLRYNGLRSGRVRLSRAVLGTAAKLGLPPAPHHLNILVRDSVPAVDRPRWLLADHLAHVLGKPRLHAAMGVLSKHHKPTLQLFDDAGESVGYAKVGWNDATRDLVATEAAALAEVRSGPNAAAPALLHTGRWQDLAIVVTAPLPYDVRARRGDEPPLAERLRELVPPTSQAPVRDAPHVARLRAEIDELAFKLPEARLATVATRLLDDLPAGDPVAIGRWHGDWVPWNQGEAGGTLYAWDWEHSRDGVPFGLDALHWLFQIRVVRESRPVTDAVTELHHRGPELLHRYGVSDTHAAAFVRLYLAEMLVRTWRSAAAGSDWTPALYPALVDAAR</sequence>
<gene>
    <name evidence="1" type="ORF">ACFOUW_10315</name>
</gene>
<dbReference type="EMBL" id="JBHRZH010000006">
    <property type="protein sequence ID" value="MFC3761234.1"/>
    <property type="molecule type" value="Genomic_DNA"/>
</dbReference>